<evidence type="ECO:0000259" key="16">
    <source>
        <dbReference type="PROSITE" id="PS50237"/>
    </source>
</evidence>
<evidence type="ECO:0000256" key="7">
    <source>
        <dbReference type="ARBA" id="ARBA00022824"/>
    </source>
</evidence>
<dbReference type="Pfam" id="PF00632">
    <property type="entry name" value="HECT"/>
    <property type="match status" value="1"/>
</dbReference>
<evidence type="ECO:0000256" key="6">
    <source>
        <dbReference type="ARBA" id="ARBA00022786"/>
    </source>
</evidence>
<evidence type="ECO:0000256" key="8">
    <source>
        <dbReference type="ARBA" id="ARBA00023034"/>
    </source>
</evidence>
<comment type="caution">
    <text evidence="17">The sequence shown here is derived from an EMBL/GenBank/DDBJ whole genome shotgun (WGS) entry which is preliminary data.</text>
</comment>
<dbReference type="InterPro" id="IPR000569">
    <property type="entry name" value="HECT_dom"/>
</dbReference>
<dbReference type="EMBL" id="SPLM01000073">
    <property type="protein sequence ID" value="TMW62676.1"/>
    <property type="molecule type" value="Genomic_DNA"/>
</dbReference>
<dbReference type="GO" id="GO:0005783">
    <property type="term" value="C:endoplasmic reticulum"/>
    <property type="evidence" value="ECO:0007669"/>
    <property type="project" value="UniProtKB-SubCell"/>
</dbReference>
<dbReference type="GO" id="GO:0032580">
    <property type="term" value="C:Golgi cisterna membrane"/>
    <property type="evidence" value="ECO:0007669"/>
    <property type="project" value="UniProtKB-SubCell"/>
</dbReference>
<feature type="region of interest" description="Disordered" evidence="15">
    <location>
        <begin position="834"/>
        <end position="858"/>
    </location>
</feature>
<evidence type="ECO:0000256" key="13">
    <source>
        <dbReference type="ARBA" id="ARBA00042378"/>
    </source>
</evidence>
<dbReference type="PROSITE" id="PS50237">
    <property type="entry name" value="HECT"/>
    <property type="match status" value="1"/>
</dbReference>
<name>A0A8K1CFS3_PYTOL</name>
<evidence type="ECO:0000313" key="17">
    <source>
        <dbReference type="EMBL" id="TMW62676.1"/>
    </source>
</evidence>
<evidence type="ECO:0000256" key="2">
    <source>
        <dbReference type="ARBA" id="ARBA00004240"/>
    </source>
</evidence>
<feature type="region of interest" description="Disordered" evidence="15">
    <location>
        <begin position="294"/>
        <end position="338"/>
    </location>
</feature>
<evidence type="ECO:0000256" key="14">
    <source>
        <dbReference type="PROSITE-ProRule" id="PRU00104"/>
    </source>
</evidence>
<protein>
    <recommendedName>
        <fullName evidence="11">E3 ubiquitin-protein ligase HACE1</fullName>
        <ecNumber evidence="4">2.3.2.26</ecNumber>
    </recommendedName>
    <alternativeName>
        <fullName evidence="13">HECT domain and ankyrin repeat-containing E3 ubiquitin-protein ligase 1</fullName>
    </alternativeName>
    <alternativeName>
        <fullName evidence="12">HECT-type E3 ubiquitin transferase HACE1</fullName>
    </alternativeName>
</protein>
<evidence type="ECO:0000256" key="10">
    <source>
        <dbReference type="ARBA" id="ARBA00037859"/>
    </source>
</evidence>
<evidence type="ECO:0000256" key="3">
    <source>
        <dbReference type="ARBA" id="ARBA00004906"/>
    </source>
</evidence>
<feature type="compositionally biased region" description="Basic residues" evidence="15">
    <location>
        <begin position="46"/>
        <end position="57"/>
    </location>
</feature>
<keyword evidence="8" id="KW-0333">Golgi apparatus</keyword>
<comment type="catalytic activity">
    <reaction evidence="1">
        <text>S-ubiquitinyl-[E2 ubiquitin-conjugating enzyme]-L-cysteine + [acceptor protein]-L-lysine = [E2 ubiquitin-conjugating enzyme]-L-cysteine + N(6)-ubiquitinyl-[acceptor protein]-L-lysine.</text>
        <dbReference type="EC" id="2.3.2.26"/>
    </reaction>
</comment>
<evidence type="ECO:0000256" key="1">
    <source>
        <dbReference type="ARBA" id="ARBA00000885"/>
    </source>
</evidence>
<evidence type="ECO:0000256" key="5">
    <source>
        <dbReference type="ARBA" id="ARBA00022679"/>
    </source>
</evidence>
<dbReference type="Proteomes" id="UP000794436">
    <property type="component" value="Unassembled WGS sequence"/>
</dbReference>
<keyword evidence="7" id="KW-0256">Endoplasmic reticulum</keyword>
<dbReference type="InterPro" id="IPR050409">
    <property type="entry name" value="E3_ubiq-protein_ligase"/>
</dbReference>
<dbReference type="GO" id="GO:0006511">
    <property type="term" value="P:ubiquitin-dependent protein catabolic process"/>
    <property type="evidence" value="ECO:0007669"/>
    <property type="project" value="TreeGrafter"/>
</dbReference>
<dbReference type="EC" id="2.3.2.26" evidence="4"/>
<keyword evidence="9" id="KW-0131">Cell cycle</keyword>
<evidence type="ECO:0000256" key="15">
    <source>
        <dbReference type="SAM" id="MobiDB-lite"/>
    </source>
</evidence>
<dbReference type="PANTHER" id="PTHR11254:SF440">
    <property type="entry name" value="E3 UBIQUITIN-PROTEIN LIGASE NEDD-4"/>
    <property type="match status" value="1"/>
</dbReference>
<proteinExistence type="predicted"/>
<feature type="compositionally biased region" description="Basic residues" evidence="15">
    <location>
        <begin position="299"/>
        <end position="311"/>
    </location>
</feature>
<dbReference type="SMART" id="SM00119">
    <property type="entry name" value="HECTc"/>
    <property type="match status" value="1"/>
</dbReference>
<evidence type="ECO:0000256" key="12">
    <source>
        <dbReference type="ARBA" id="ARBA00041409"/>
    </source>
</evidence>
<feature type="region of interest" description="Disordered" evidence="15">
    <location>
        <begin position="37"/>
        <end position="61"/>
    </location>
</feature>
<keyword evidence="18" id="KW-1185">Reference proteome</keyword>
<dbReference type="SMART" id="SM00248">
    <property type="entry name" value="ANK"/>
    <property type="match status" value="3"/>
</dbReference>
<dbReference type="GO" id="GO:0061630">
    <property type="term" value="F:ubiquitin protein ligase activity"/>
    <property type="evidence" value="ECO:0007669"/>
    <property type="project" value="UniProtKB-EC"/>
</dbReference>
<accession>A0A8K1CFS3</accession>
<dbReference type="Gene3D" id="3.30.2410.10">
    <property type="entry name" value="Hect, E3 ligase catalytic domain"/>
    <property type="match status" value="1"/>
</dbReference>
<evidence type="ECO:0000256" key="4">
    <source>
        <dbReference type="ARBA" id="ARBA00012485"/>
    </source>
</evidence>
<feature type="domain" description="HECT" evidence="16">
    <location>
        <begin position="768"/>
        <end position="1210"/>
    </location>
</feature>
<dbReference type="InterPro" id="IPR036770">
    <property type="entry name" value="Ankyrin_rpt-contain_sf"/>
</dbReference>
<dbReference type="AlphaFoldDB" id="A0A8K1CFS3"/>
<dbReference type="PANTHER" id="PTHR11254">
    <property type="entry name" value="HECT DOMAIN UBIQUITIN-PROTEIN LIGASE"/>
    <property type="match status" value="1"/>
</dbReference>
<gene>
    <name evidence="17" type="ORF">Poli38472_005294</name>
</gene>
<dbReference type="GO" id="GO:0016567">
    <property type="term" value="P:protein ubiquitination"/>
    <property type="evidence" value="ECO:0007669"/>
    <property type="project" value="TreeGrafter"/>
</dbReference>
<reference evidence="17" key="1">
    <citation type="submission" date="2019-03" db="EMBL/GenBank/DDBJ databases">
        <title>Long read genome sequence of the mycoparasitic Pythium oligandrum ATCC 38472 isolated from sugarbeet rhizosphere.</title>
        <authorList>
            <person name="Gaulin E."/>
        </authorList>
    </citation>
    <scope>NUCLEOTIDE SEQUENCE</scope>
    <source>
        <strain evidence="17">ATCC 38472_TT</strain>
    </source>
</reference>
<dbReference type="InterPro" id="IPR002110">
    <property type="entry name" value="Ankyrin_rpt"/>
</dbReference>
<evidence type="ECO:0000256" key="11">
    <source>
        <dbReference type="ARBA" id="ARBA00040370"/>
    </source>
</evidence>
<dbReference type="SUPFAM" id="SSF56204">
    <property type="entry name" value="Hect, E3 ligase catalytic domain"/>
    <property type="match status" value="1"/>
</dbReference>
<dbReference type="Gene3D" id="1.25.40.20">
    <property type="entry name" value="Ankyrin repeat-containing domain"/>
    <property type="match status" value="1"/>
</dbReference>
<dbReference type="Gene3D" id="3.90.1750.10">
    <property type="entry name" value="Hect, E3 ligase catalytic domains"/>
    <property type="match status" value="1"/>
</dbReference>
<comment type="pathway">
    <text evidence="3">Protein modification; protein ubiquitination.</text>
</comment>
<keyword evidence="6 14" id="KW-0833">Ubl conjugation pathway</keyword>
<evidence type="ECO:0000256" key="9">
    <source>
        <dbReference type="ARBA" id="ARBA00023306"/>
    </source>
</evidence>
<comment type="subcellular location">
    <subcellularLocation>
        <location evidence="2">Endoplasmic reticulum</location>
    </subcellularLocation>
    <subcellularLocation>
        <location evidence="10">Golgi apparatus</location>
        <location evidence="10">Golgi stack membrane</location>
    </subcellularLocation>
</comment>
<evidence type="ECO:0000313" key="18">
    <source>
        <dbReference type="Proteomes" id="UP000794436"/>
    </source>
</evidence>
<dbReference type="OrthoDB" id="5981550at2759"/>
<feature type="active site" description="Glycyl thioester intermediate" evidence="14">
    <location>
        <position position="1177"/>
    </location>
</feature>
<keyword evidence="5" id="KW-0808">Transferase</keyword>
<organism evidence="17 18">
    <name type="scientific">Pythium oligandrum</name>
    <name type="common">Mycoparasitic fungus</name>
    <dbReference type="NCBI Taxonomy" id="41045"/>
    <lineage>
        <taxon>Eukaryota</taxon>
        <taxon>Sar</taxon>
        <taxon>Stramenopiles</taxon>
        <taxon>Oomycota</taxon>
        <taxon>Peronosporomycetes</taxon>
        <taxon>Pythiales</taxon>
        <taxon>Pythiaceae</taxon>
        <taxon>Pythium</taxon>
    </lineage>
</organism>
<dbReference type="InterPro" id="IPR035983">
    <property type="entry name" value="Hect_E3_ubiquitin_ligase"/>
</dbReference>
<sequence>MQIVVDPAATGPFPIGTHDEIDLEEDGAIPHYMMRPGGNMVQARGPNKKKKKTKKTTKGVDKTATEPLLPVEDTPIEKLVKAVRKNDRARFDQLLEEHPSLNVNEHTREGDAVLVETCRFARLDMVRVLVNERHADVNVSSRNASRKHVGMRPLHAACMTLDISLVDVLLQAKDQVVDATAMYDVATPVTVCIFYCEGNGYSRQQQDKALPIMEKLIGYAKSQNDQLSTLLTVETDKGNRLVHIASMLVNEDAIKILKKYGADFTTHNAIGYTPVQVVEQNAFNRRSFTQLWKASGKKEIKKKPRPRKKAKKESEAVDDVAPSTGGKDEESEEESLADREIKVNASIKRLDRELEDRCVMATMIQLMDVVGVGAIFSRKGDSSIRSIHIKGLVLAHQGLHAVINKVVGSSDPEEEKVVFVDGVMHCVKSLYTLALKSPSQFGKMWKQAYISPIHTQERAPLSPEAFVVVMAALLSHRSLSRHIRVWTMILVDALQLFKEDQPVQANEVPFVSSTGATELLKQTAHAINRSATKMMFSIFDRTDVDEDESYDEEIEYHVCIALTELFLQFFAALARLATSDSFSVRDLFKLASAPIKSLWTMLNAAMDTINSTFGSPQRFSLVLHVLQVFELLENGFEQDESATLTKLYSIVKRFAKQEAVKKKLFMETMKQVQLLQSVSEAFPMAPSMIESLSPIKSKLDILIRSDPKILGMDLYALAHVSDLIRLEHKVDYLEILADEHDGSVHVSISRASGANYVEFIMQQILSANARKMKGDLDITLVNEPGVGAGVVREFFQMVQRSFFNPIFVPLDQPAGGSAPSSQVSEIGSQWLQMARDRSPNRSNEAAGEKGATGKDASDKTTQVDLFRLFPLFQLISDKSDELRIMPRKLHIRKELADAKQQEKNLHLTQKDLLVHEDEVKQLKQLYLCVGRLLGLAIRNQQPLDASFPVAFWKFMLSDDASWEEYCAGNEVFKRSLQFVLDNDFDTSPLDMRFEYTTEVVVVDDSNNETATPRTVAMEMELQRGQGSVEVTNANKAKYVVMRAKQFFFGEEFEYYKKLREGLNDAIRRFDLKLFQASELRKVVRGERKIDLSGLKRAVIYSRGVSASHEVVRNFWEVIDAFDQPQKEKLLMFWSGSAFPPLFGFNNIERADHTHSGSWYIDLEPKDKSHLCPTANTCDRRLMLPQYPNKDELREKLVVAIEHGALGYDRM</sequence>
<dbReference type="SUPFAM" id="SSF48403">
    <property type="entry name" value="Ankyrin repeat"/>
    <property type="match status" value="1"/>
</dbReference>